<feature type="region of interest" description="Disordered" evidence="2">
    <location>
        <begin position="114"/>
        <end position="141"/>
    </location>
</feature>
<evidence type="ECO:0000256" key="1">
    <source>
        <dbReference type="SAM" id="Coils"/>
    </source>
</evidence>
<proteinExistence type="predicted"/>
<protein>
    <submittedName>
        <fullName evidence="3">Uncharacterized protein</fullName>
    </submittedName>
</protein>
<keyword evidence="1" id="KW-0175">Coiled coil</keyword>
<reference evidence="3" key="1">
    <citation type="submission" date="2022-01" db="EMBL/GenBank/DDBJ databases">
        <authorList>
            <person name="King R."/>
        </authorList>
    </citation>
    <scope>NUCLEOTIDE SEQUENCE</scope>
</reference>
<dbReference type="Proteomes" id="UP001153737">
    <property type="component" value="Chromosome 3"/>
</dbReference>
<feature type="coiled-coil region" evidence="1">
    <location>
        <begin position="34"/>
        <end position="106"/>
    </location>
</feature>
<evidence type="ECO:0000313" key="3">
    <source>
        <dbReference type="EMBL" id="CAG9820141.1"/>
    </source>
</evidence>
<evidence type="ECO:0000256" key="2">
    <source>
        <dbReference type="SAM" id="MobiDB-lite"/>
    </source>
</evidence>
<organism evidence="3 4">
    <name type="scientific">Phaedon cochleariae</name>
    <name type="common">Mustard beetle</name>
    <dbReference type="NCBI Taxonomy" id="80249"/>
    <lineage>
        <taxon>Eukaryota</taxon>
        <taxon>Metazoa</taxon>
        <taxon>Ecdysozoa</taxon>
        <taxon>Arthropoda</taxon>
        <taxon>Hexapoda</taxon>
        <taxon>Insecta</taxon>
        <taxon>Pterygota</taxon>
        <taxon>Neoptera</taxon>
        <taxon>Endopterygota</taxon>
        <taxon>Coleoptera</taxon>
        <taxon>Polyphaga</taxon>
        <taxon>Cucujiformia</taxon>
        <taxon>Chrysomeloidea</taxon>
        <taxon>Chrysomelidae</taxon>
        <taxon>Chrysomelinae</taxon>
        <taxon>Chrysomelini</taxon>
        <taxon>Phaedon</taxon>
    </lineage>
</organism>
<reference evidence="3" key="2">
    <citation type="submission" date="2022-10" db="EMBL/GenBank/DDBJ databases">
        <authorList>
            <consortium name="ENA_rothamsted_submissions"/>
            <consortium name="culmorum"/>
            <person name="King R."/>
        </authorList>
    </citation>
    <scope>NUCLEOTIDE SEQUENCE</scope>
</reference>
<dbReference type="EMBL" id="OU896709">
    <property type="protein sequence ID" value="CAG9820141.1"/>
    <property type="molecule type" value="Genomic_DNA"/>
</dbReference>
<keyword evidence="4" id="KW-1185">Reference proteome</keyword>
<accession>A0A9N9X5H5</accession>
<feature type="compositionally biased region" description="Basic and acidic residues" evidence="2">
    <location>
        <begin position="131"/>
        <end position="141"/>
    </location>
</feature>
<name>A0A9N9X5H5_PHACE</name>
<dbReference type="OrthoDB" id="336088at2759"/>
<gene>
    <name evidence="3" type="ORF">PHAECO_LOCUS7188</name>
</gene>
<feature type="compositionally biased region" description="Polar residues" evidence="2">
    <location>
        <begin position="114"/>
        <end position="130"/>
    </location>
</feature>
<evidence type="ECO:0000313" key="4">
    <source>
        <dbReference type="Proteomes" id="UP001153737"/>
    </source>
</evidence>
<sequence length="219" mass="25315">MNGMEVTKELKCDIELNQTQLKAAICNHQNTLAKLELDSSNADLQKEVNRVEEEIITIGLEQKNLLERLRDEYKAYQKSLKTNLIKNGLEERRFNLTNALNRARKQTIVVRSGSATSYSDDSTDNVSLHSSPEHHHACPVDPRDVPQTDFLNYFCLATHDQYKEMQNKRAERKRRSTANPQFLYGNKGWDFLTHNVCIRLIFYFPSRRAQLSIVAEAQT</sequence>
<dbReference type="AlphaFoldDB" id="A0A9N9X5H5"/>